<name>F0XR49_GROCL</name>
<gene>
    <name evidence="1" type="ORF">CMQ_215</name>
</gene>
<evidence type="ECO:0000313" key="1">
    <source>
        <dbReference type="EMBL" id="EFW99897.1"/>
    </source>
</evidence>
<dbReference type="AlphaFoldDB" id="F0XR49"/>
<dbReference type="Proteomes" id="UP000007796">
    <property type="component" value="Unassembled WGS sequence"/>
</dbReference>
<keyword evidence="2" id="KW-1185">Reference proteome</keyword>
<dbReference type="HOGENOM" id="CLU_980225_0_0_1"/>
<protein>
    <submittedName>
        <fullName evidence="1">Uncharacterized protein</fullName>
    </submittedName>
</protein>
<dbReference type="GeneID" id="25975107"/>
<dbReference type="InParanoid" id="F0XR49"/>
<sequence length="284" mass="30233">MAREEDWLVSRAGGKGKTSGDIADLAGVGGAHARHALQLQGGVVAEEHLRGVLDGAPPGIDKLLDKDLSVDAVGLLAEDGAEDNGDAVVARLDVDGLLLAVVDGHDLTTLADALRRLFGRVLGRLFLELVVLGEGGLERGGHHVALEQGDLVDQGRAGLRLGRKLVEVDNDGKLEAGLGLHNVRAVLALQHLLGAILDQVVIASQENGDLNFRLGLGRGDVEQHTVKVGHGLVNVCRRCPERMDGRRRQQLVGREKGGEGDGWIGGEPYPENLSVSTVWMRTFW</sequence>
<dbReference type="RefSeq" id="XP_014169312.1">
    <property type="nucleotide sequence ID" value="XM_014313837.1"/>
</dbReference>
<organism evidence="2">
    <name type="scientific">Grosmannia clavigera (strain kw1407 / UAMH 11150)</name>
    <name type="common">Blue stain fungus</name>
    <name type="synonym">Graphiocladiella clavigera</name>
    <dbReference type="NCBI Taxonomy" id="655863"/>
    <lineage>
        <taxon>Eukaryota</taxon>
        <taxon>Fungi</taxon>
        <taxon>Dikarya</taxon>
        <taxon>Ascomycota</taxon>
        <taxon>Pezizomycotina</taxon>
        <taxon>Sordariomycetes</taxon>
        <taxon>Sordariomycetidae</taxon>
        <taxon>Ophiostomatales</taxon>
        <taxon>Ophiostomataceae</taxon>
        <taxon>Leptographium</taxon>
    </lineage>
</organism>
<dbReference type="EMBL" id="GL629807">
    <property type="protein sequence ID" value="EFW99897.1"/>
    <property type="molecule type" value="Genomic_DNA"/>
</dbReference>
<evidence type="ECO:0000313" key="2">
    <source>
        <dbReference type="Proteomes" id="UP000007796"/>
    </source>
</evidence>
<reference evidence="1 2" key="1">
    <citation type="journal article" date="2011" name="Proc. Natl. Acad. Sci. U.S.A.">
        <title>Genome and transcriptome analyses of the mountain pine beetle-fungal symbiont Grosmannia clavigera, a lodgepole pine pathogen.</title>
        <authorList>
            <person name="DiGuistini S."/>
            <person name="Wang Y."/>
            <person name="Liao N.Y."/>
            <person name="Taylor G."/>
            <person name="Tanguay P."/>
            <person name="Feau N."/>
            <person name="Henrissat B."/>
            <person name="Chan S.K."/>
            <person name="Hesse-Orce U."/>
            <person name="Alamouti S.M."/>
            <person name="Tsui C.K.M."/>
            <person name="Docking R.T."/>
            <person name="Levasseur A."/>
            <person name="Haridas S."/>
            <person name="Robertson G."/>
            <person name="Birol I."/>
            <person name="Holt R.A."/>
            <person name="Marra M.A."/>
            <person name="Hamelin R.C."/>
            <person name="Hirst M."/>
            <person name="Jones S.J.M."/>
            <person name="Bohlmann J."/>
            <person name="Breuil C."/>
        </authorList>
    </citation>
    <scope>NUCLEOTIDE SEQUENCE [LARGE SCALE GENOMIC DNA]</scope>
    <source>
        <strain evidence="2">kw1407 / UAMH 11150</strain>
    </source>
</reference>
<accession>F0XR49</accession>
<proteinExistence type="predicted"/>